<feature type="domain" description="N-acetyltransferase" evidence="1">
    <location>
        <begin position="156"/>
        <end position="207"/>
    </location>
</feature>
<reference evidence="2" key="1">
    <citation type="submission" date="2020-11" db="EMBL/GenBank/DDBJ databases">
        <authorList>
            <person name="Whiteford S."/>
        </authorList>
    </citation>
    <scope>NUCLEOTIDE SEQUENCE</scope>
</reference>
<name>A0A8S4G002_PLUXY</name>
<dbReference type="Gene3D" id="3.40.630.30">
    <property type="match status" value="1"/>
</dbReference>
<dbReference type="PANTHER" id="PTHR20905:SF32">
    <property type="entry name" value="ARYLALKYLAMINE N-ACETYLTRANSFERASE-LIKE 7, ISOFORM A"/>
    <property type="match status" value="1"/>
</dbReference>
<dbReference type="Proteomes" id="UP000653454">
    <property type="component" value="Unassembled WGS sequence"/>
</dbReference>
<proteinExistence type="predicted"/>
<accession>A0A8S4G002</accession>
<dbReference type="InterPro" id="IPR000182">
    <property type="entry name" value="GNAT_dom"/>
</dbReference>
<dbReference type="Pfam" id="PF00583">
    <property type="entry name" value="Acetyltransf_1"/>
    <property type="match status" value="1"/>
</dbReference>
<dbReference type="PANTHER" id="PTHR20905">
    <property type="entry name" value="N-ACETYLTRANSFERASE-RELATED"/>
    <property type="match status" value="1"/>
</dbReference>
<comment type="caution">
    <text evidence="2">The sequence shown here is derived from an EMBL/GenBank/DDBJ whole genome shotgun (WGS) entry which is preliminary data.</text>
</comment>
<dbReference type="InterPro" id="IPR016181">
    <property type="entry name" value="Acyl_CoA_acyltransferase"/>
</dbReference>
<dbReference type="GO" id="GO:0008080">
    <property type="term" value="F:N-acetyltransferase activity"/>
    <property type="evidence" value="ECO:0007669"/>
    <property type="project" value="TreeGrafter"/>
</dbReference>
<evidence type="ECO:0000259" key="1">
    <source>
        <dbReference type="Pfam" id="PF00583"/>
    </source>
</evidence>
<dbReference type="EMBL" id="CAJHNJ030000076">
    <property type="protein sequence ID" value="CAG9134315.1"/>
    <property type="molecule type" value="Genomic_DNA"/>
</dbReference>
<sequence length="243" mass="26996">MPWKRPVDVAPRVWRRFKGTARDGAPAPNYQIRDVDEKEKERCLDFLQEIFLRDEPLCQALDITADSVSVNTIMSNWRHLIDESISLACYTEDSHGCPDQLAAVDLCAVLSLQDDDQDMGDQLGVPWSQLLTTLTAVEARCNIFKRYAVEEYFSSHVLAASPDHRGHGVGVEMFRATEDLSKALGLEAMAITATAYSSQALCKKCGYEELVDMPYSDMLEQGIDLSNCSTPSAKVFAVYLGSS</sequence>
<protein>
    <submittedName>
        <fullName evidence="2">(diamondback moth) hypothetical protein</fullName>
    </submittedName>
</protein>
<organism evidence="2 3">
    <name type="scientific">Plutella xylostella</name>
    <name type="common">Diamondback moth</name>
    <name type="synonym">Plutella maculipennis</name>
    <dbReference type="NCBI Taxonomy" id="51655"/>
    <lineage>
        <taxon>Eukaryota</taxon>
        <taxon>Metazoa</taxon>
        <taxon>Ecdysozoa</taxon>
        <taxon>Arthropoda</taxon>
        <taxon>Hexapoda</taxon>
        <taxon>Insecta</taxon>
        <taxon>Pterygota</taxon>
        <taxon>Neoptera</taxon>
        <taxon>Endopterygota</taxon>
        <taxon>Lepidoptera</taxon>
        <taxon>Glossata</taxon>
        <taxon>Ditrysia</taxon>
        <taxon>Yponomeutoidea</taxon>
        <taxon>Plutellidae</taxon>
        <taxon>Plutella</taxon>
    </lineage>
</organism>
<keyword evidence="3" id="KW-1185">Reference proteome</keyword>
<evidence type="ECO:0000313" key="3">
    <source>
        <dbReference type="Proteomes" id="UP000653454"/>
    </source>
</evidence>
<gene>
    <name evidence="2" type="ORF">PLXY2_LOCUS12554</name>
</gene>
<evidence type="ECO:0000313" key="2">
    <source>
        <dbReference type="EMBL" id="CAG9134315.1"/>
    </source>
</evidence>
<dbReference type="AlphaFoldDB" id="A0A8S4G002"/>
<dbReference type="SUPFAM" id="SSF55729">
    <property type="entry name" value="Acyl-CoA N-acyltransferases (Nat)"/>
    <property type="match status" value="1"/>
</dbReference>